<feature type="signal peptide" evidence="1">
    <location>
        <begin position="1"/>
        <end position="17"/>
    </location>
</feature>
<dbReference type="Pfam" id="PF00595">
    <property type="entry name" value="PDZ"/>
    <property type="match status" value="1"/>
</dbReference>
<name>A0A7W8DS81_9BACT</name>
<keyword evidence="4" id="KW-1185">Reference proteome</keyword>
<evidence type="ECO:0000256" key="1">
    <source>
        <dbReference type="SAM" id="SignalP"/>
    </source>
</evidence>
<dbReference type="Pfam" id="PF13899">
    <property type="entry name" value="Thioredoxin_7"/>
    <property type="match status" value="1"/>
</dbReference>
<dbReference type="InterPro" id="IPR001478">
    <property type="entry name" value="PDZ"/>
</dbReference>
<dbReference type="SUPFAM" id="SSF50156">
    <property type="entry name" value="PDZ domain-like"/>
    <property type="match status" value="2"/>
</dbReference>
<protein>
    <recommendedName>
        <fullName evidence="2">PDZ domain-containing protein</fullName>
    </recommendedName>
</protein>
<dbReference type="NCBIfam" id="NF041199">
    <property type="entry name" value="trx7_PDZ_seleno"/>
    <property type="match status" value="1"/>
</dbReference>
<organism evidence="3 4">
    <name type="scientific">Prosthecobacter dejongeii</name>
    <dbReference type="NCBI Taxonomy" id="48465"/>
    <lineage>
        <taxon>Bacteria</taxon>
        <taxon>Pseudomonadati</taxon>
        <taxon>Verrucomicrobiota</taxon>
        <taxon>Verrucomicrobiia</taxon>
        <taxon>Verrucomicrobiales</taxon>
        <taxon>Verrucomicrobiaceae</taxon>
        <taxon>Prosthecobacter</taxon>
    </lineage>
</organism>
<sequence>MKSFIFVALLLSGWSYAATVKDREGAVRADKAAMENDKRWAYNDLESGFRQAKLTGKPLLVVLRCVPCLSCMGLDSAVLMQGEELAPLLDQFVCVRVINANALDLTKFQFDFDLSFSTLFFNGDGTVYGRYGSWTHQKNSADTTISGYKRSLEAALKIHAGYPGNKAKLAGKQGAPLPFVNPLDMPNLAGRYQAQLDWDGKVMQSCIHCHMLGDSLRASYREKKQPIPTEWIYPMPSAETLGLTLAVDPVAEVTMVAVGSLAEVAGVKTGDQITAVAGQPLVSVADLSWALHRTEDAVNKMLEMTVERDGREMPVKLTLPAGWKHGVDNTGRVGAWPMRGMATGGMVLVDLTDEERQARGLDLHGLALWVKGLGMHGKHALAKKTGFQKEDVIVECDGLKERMTESRLLGHLLQKRLLGDVVEVTFLRGKERKTLMLPMQ</sequence>
<dbReference type="RefSeq" id="WP_184212908.1">
    <property type="nucleotide sequence ID" value="NZ_JACHIF010000013.1"/>
</dbReference>
<dbReference type="Gene3D" id="2.30.42.10">
    <property type="match status" value="2"/>
</dbReference>
<comment type="caution">
    <text evidence="3">The sequence shown here is derived from an EMBL/GenBank/DDBJ whole genome shotgun (WGS) entry which is preliminary data.</text>
</comment>
<dbReference type="SMART" id="SM00228">
    <property type="entry name" value="PDZ"/>
    <property type="match status" value="1"/>
</dbReference>
<evidence type="ECO:0000313" key="4">
    <source>
        <dbReference type="Proteomes" id="UP000534294"/>
    </source>
</evidence>
<dbReference type="AlphaFoldDB" id="A0A7W8DS81"/>
<gene>
    <name evidence="3" type="ORF">HNQ64_004652</name>
</gene>
<proteinExistence type="predicted"/>
<dbReference type="Proteomes" id="UP000534294">
    <property type="component" value="Unassembled WGS sequence"/>
</dbReference>
<evidence type="ECO:0000313" key="3">
    <source>
        <dbReference type="EMBL" id="MBB5040368.1"/>
    </source>
</evidence>
<keyword evidence="1" id="KW-0732">Signal</keyword>
<feature type="domain" description="PDZ" evidence="2">
    <location>
        <begin position="239"/>
        <end position="310"/>
    </location>
</feature>
<reference evidence="3 4" key="1">
    <citation type="submission" date="2020-08" db="EMBL/GenBank/DDBJ databases">
        <title>Genomic Encyclopedia of Type Strains, Phase IV (KMG-IV): sequencing the most valuable type-strain genomes for metagenomic binning, comparative biology and taxonomic classification.</title>
        <authorList>
            <person name="Goeker M."/>
        </authorList>
    </citation>
    <scope>NUCLEOTIDE SEQUENCE [LARGE SCALE GENOMIC DNA]</scope>
    <source>
        <strain evidence="3 4">DSM 12251</strain>
    </source>
</reference>
<dbReference type="Gene3D" id="3.40.30.10">
    <property type="entry name" value="Glutaredoxin"/>
    <property type="match status" value="1"/>
</dbReference>
<dbReference type="InterPro" id="IPR036034">
    <property type="entry name" value="PDZ_sf"/>
</dbReference>
<evidence type="ECO:0000259" key="2">
    <source>
        <dbReference type="SMART" id="SM00228"/>
    </source>
</evidence>
<accession>A0A7W8DS81</accession>
<feature type="chain" id="PRO_5030803612" description="PDZ domain-containing protein" evidence="1">
    <location>
        <begin position="18"/>
        <end position="440"/>
    </location>
</feature>
<dbReference type="EMBL" id="JACHIF010000013">
    <property type="protein sequence ID" value="MBB5040368.1"/>
    <property type="molecule type" value="Genomic_DNA"/>
</dbReference>